<dbReference type="Pfam" id="PF24295">
    <property type="entry name" value="DUF7480"/>
    <property type="match status" value="1"/>
</dbReference>
<dbReference type="RefSeq" id="WP_038871320.1">
    <property type="nucleotide sequence ID" value="NZ_CABMHU010000015.1"/>
</dbReference>
<dbReference type="InterPro" id="IPR054657">
    <property type="entry name" value="T6SS_periplasmic_put"/>
</dbReference>
<evidence type="ECO:0000259" key="1">
    <source>
        <dbReference type="Pfam" id="PF24295"/>
    </source>
</evidence>
<dbReference type="AlphaFoldDB" id="A0A2F0PF28"/>
<dbReference type="PROSITE" id="PS51257">
    <property type="entry name" value="PROKAR_LIPOPROTEIN"/>
    <property type="match status" value="1"/>
</dbReference>
<sequence length="139" mass="14860">MNRIILAGTLTLLLAGCMHMNDPRPKNYAASVTVVDNHVCVRVQPEGDERLAGVIIEEIGNANAIFGKNFADNEMPAVTAATCISDDNYKFEGGRSYGVSVTLLSPDKRSKGIEPAARLFGAGFSVRNENGTIQVVPAH</sequence>
<proteinExistence type="predicted"/>
<protein>
    <recommendedName>
        <fullName evidence="1">DUF7480 domain-containing protein</fullName>
    </recommendedName>
</protein>
<dbReference type="NCBIfam" id="NF045617">
    <property type="entry name" value="mostly_LP"/>
    <property type="match status" value="1"/>
</dbReference>
<feature type="domain" description="DUF7480" evidence="1">
    <location>
        <begin position="28"/>
        <end position="128"/>
    </location>
</feature>
<gene>
    <name evidence="2" type="ORF">AN695_0221480</name>
</gene>
<evidence type="ECO:0000313" key="2">
    <source>
        <dbReference type="EMBL" id="OCO82659.1"/>
    </source>
</evidence>
<reference evidence="3" key="1">
    <citation type="submission" date="2016-04" db="EMBL/GenBank/DDBJ databases">
        <authorList>
            <person name="Osei Sekyere J."/>
            <person name="Sivertsen A."/>
            <person name="Pedersen A.T."/>
            <person name="Sundsfjord A."/>
        </authorList>
    </citation>
    <scope>NUCLEOTIDE SEQUENCE [LARGE SCALE GENOMIC DNA]</scope>
    <source>
        <strain evidence="3">945174350</strain>
    </source>
</reference>
<comment type="caution">
    <text evidence="2">The sequence shown here is derived from an EMBL/GenBank/DDBJ whole genome shotgun (WGS) entry which is preliminary data.</text>
</comment>
<evidence type="ECO:0000313" key="3">
    <source>
        <dbReference type="Proteomes" id="UP000050489"/>
    </source>
</evidence>
<dbReference type="EMBL" id="LJEX02000112">
    <property type="protein sequence ID" value="OCO82659.1"/>
    <property type="molecule type" value="Genomic_DNA"/>
</dbReference>
<dbReference type="Proteomes" id="UP000050489">
    <property type="component" value="Unassembled WGS sequence"/>
</dbReference>
<dbReference type="InterPro" id="IPR055903">
    <property type="entry name" value="DUF7480"/>
</dbReference>
<name>A0A2F0PF28_SERMA</name>
<accession>A0A2F0PF28</accession>
<organism evidence="2 3">
    <name type="scientific">Serratia marcescens</name>
    <dbReference type="NCBI Taxonomy" id="615"/>
    <lineage>
        <taxon>Bacteria</taxon>
        <taxon>Pseudomonadati</taxon>
        <taxon>Pseudomonadota</taxon>
        <taxon>Gammaproteobacteria</taxon>
        <taxon>Enterobacterales</taxon>
        <taxon>Yersiniaceae</taxon>
        <taxon>Serratia</taxon>
    </lineage>
</organism>